<keyword evidence="1" id="KW-1133">Transmembrane helix</keyword>
<dbReference type="HOGENOM" id="CLU_1704359_0_0_1"/>
<evidence type="ECO:0000313" key="3">
    <source>
        <dbReference type="Proteomes" id="UP000027222"/>
    </source>
</evidence>
<dbReference type="AlphaFoldDB" id="A0A067SFF2"/>
<accession>A0A067SFF2</accession>
<organism evidence="2 3">
    <name type="scientific">Galerina marginata (strain CBS 339.88)</name>
    <dbReference type="NCBI Taxonomy" id="685588"/>
    <lineage>
        <taxon>Eukaryota</taxon>
        <taxon>Fungi</taxon>
        <taxon>Dikarya</taxon>
        <taxon>Basidiomycota</taxon>
        <taxon>Agaricomycotina</taxon>
        <taxon>Agaricomycetes</taxon>
        <taxon>Agaricomycetidae</taxon>
        <taxon>Agaricales</taxon>
        <taxon>Agaricineae</taxon>
        <taxon>Strophariaceae</taxon>
        <taxon>Galerina</taxon>
    </lineage>
</organism>
<feature type="transmembrane region" description="Helical" evidence="1">
    <location>
        <begin position="76"/>
        <end position="95"/>
    </location>
</feature>
<name>A0A067SFF2_GALM3</name>
<dbReference type="Proteomes" id="UP000027222">
    <property type="component" value="Unassembled WGS sequence"/>
</dbReference>
<protein>
    <submittedName>
        <fullName evidence="2">Uncharacterized protein</fullName>
    </submittedName>
</protein>
<sequence>MDKIIISLNQMVIVAHAKRPSPSPQKAYLEDTVASFMAGPQQLVRSALSSEHGLSFPSMIDAFGGPSSTRGNTGPFWVGSGMAILRALITFFFFVSPIDTDGMVIEDSKIREYLEVNGSDTAAMGLTAIDVAVNENSSVEKGDEKNSADEHPNI</sequence>
<dbReference type="EMBL" id="KL142401">
    <property type="protein sequence ID" value="KDR69680.1"/>
    <property type="molecule type" value="Genomic_DNA"/>
</dbReference>
<evidence type="ECO:0000313" key="2">
    <source>
        <dbReference type="EMBL" id="KDR69680.1"/>
    </source>
</evidence>
<keyword evidence="1" id="KW-0472">Membrane</keyword>
<proteinExistence type="predicted"/>
<evidence type="ECO:0000256" key="1">
    <source>
        <dbReference type="SAM" id="Phobius"/>
    </source>
</evidence>
<reference evidence="3" key="1">
    <citation type="journal article" date="2014" name="Proc. Natl. Acad. Sci. U.S.A.">
        <title>Extensive sampling of basidiomycete genomes demonstrates inadequacy of the white-rot/brown-rot paradigm for wood decay fungi.</title>
        <authorList>
            <person name="Riley R."/>
            <person name="Salamov A.A."/>
            <person name="Brown D.W."/>
            <person name="Nagy L.G."/>
            <person name="Floudas D."/>
            <person name="Held B.W."/>
            <person name="Levasseur A."/>
            <person name="Lombard V."/>
            <person name="Morin E."/>
            <person name="Otillar R."/>
            <person name="Lindquist E.A."/>
            <person name="Sun H."/>
            <person name="LaButti K.M."/>
            <person name="Schmutz J."/>
            <person name="Jabbour D."/>
            <person name="Luo H."/>
            <person name="Baker S.E."/>
            <person name="Pisabarro A.G."/>
            <person name="Walton J.D."/>
            <person name="Blanchette R.A."/>
            <person name="Henrissat B."/>
            <person name="Martin F."/>
            <person name="Cullen D."/>
            <person name="Hibbett D.S."/>
            <person name="Grigoriev I.V."/>
        </authorList>
    </citation>
    <scope>NUCLEOTIDE SEQUENCE [LARGE SCALE GENOMIC DNA]</scope>
    <source>
        <strain evidence="3">CBS 339.88</strain>
    </source>
</reference>
<keyword evidence="3" id="KW-1185">Reference proteome</keyword>
<gene>
    <name evidence="2" type="ORF">GALMADRAFT_145393</name>
</gene>
<dbReference type="OrthoDB" id="3058661at2759"/>
<dbReference type="STRING" id="685588.A0A067SFF2"/>
<keyword evidence="1" id="KW-0812">Transmembrane</keyword>